<dbReference type="InterPro" id="IPR007345">
    <property type="entry name" value="Polysacch_pyruvyl_Trfase"/>
</dbReference>
<evidence type="ECO:0000259" key="1">
    <source>
        <dbReference type="Pfam" id="PF04230"/>
    </source>
</evidence>
<keyword evidence="3" id="KW-1185">Reference proteome</keyword>
<sequence length="248" mass="26252">MPVLTPPAEAGLIGVGSLIQHLPTDTTATLWGTGLIHDERVDLPGATTLALRGEMTRDRLGSPAVEALGDPGLLIADSIRRTGASHDVGVVVHYVHADDEHLRAMIARYSGSLLVIDVAQSPEAVARQVASCRAIVSTSLHGVITADSLGVPATWVRMPRALAGGDFKFHDHETVVRPPRGRGVDIGDVASLEELVAGAVAADAGAVRRAKEGLRATARRIPEVTDSRRVRTWQVPVVGRGRPVHPYV</sequence>
<protein>
    <recommendedName>
        <fullName evidence="1">Polysaccharide pyruvyl transferase domain-containing protein</fullName>
    </recommendedName>
</protein>
<accession>A0ABQ6IPX2</accession>
<organism evidence="2 3">
    <name type="scientific">Mobilicoccus caccae</name>
    <dbReference type="NCBI Taxonomy" id="1859295"/>
    <lineage>
        <taxon>Bacteria</taxon>
        <taxon>Bacillati</taxon>
        <taxon>Actinomycetota</taxon>
        <taxon>Actinomycetes</taxon>
        <taxon>Micrococcales</taxon>
        <taxon>Dermatophilaceae</taxon>
        <taxon>Mobilicoccus</taxon>
    </lineage>
</organism>
<evidence type="ECO:0000313" key="3">
    <source>
        <dbReference type="Proteomes" id="UP001157126"/>
    </source>
</evidence>
<dbReference type="Proteomes" id="UP001157126">
    <property type="component" value="Unassembled WGS sequence"/>
</dbReference>
<dbReference type="Pfam" id="PF04230">
    <property type="entry name" value="PS_pyruv_trans"/>
    <property type="match status" value="1"/>
</dbReference>
<feature type="domain" description="Polysaccharide pyruvyl transferase" evidence="1">
    <location>
        <begin position="46"/>
        <end position="156"/>
    </location>
</feature>
<reference evidence="3" key="1">
    <citation type="journal article" date="2019" name="Int. J. Syst. Evol. Microbiol.">
        <title>The Global Catalogue of Microorganisms (GCM) 10K type strain sequencing project: providing services to taxonomists for standard genome sequencing and annotation.</title>
        <authorList>
            <consortium name="The Broad Institute Genomics Platform"/>
            <consortium name="The Broad Institute Genome Sequencing Center for Infectious Disease"/>
            <person name="Wu L."/>
            <person name="Ma J."/>
        </authorList>
    </citation>
    <scope>NUCLEOTIDE SEQUENCE [LARGE SCALE GENOMIC DNA]</scope>
    <source>
        <strain evidence="3">NBRC 113072</strain>
    </source>
</reference>
<proteinExistence type="predicted"/>
<gene>
    <name evidence="2" type="ORF">GCM10025883_07780</name>
</gene>
<dbReference type="EMBL" id="BSUO01000001">
    <property type="protein sequence ID" value="GMA38733.1"/>
    <property type="molecule type" value="Genomic_DNA"/>
</dbReference>
<evidence type="ECO:0000313" key="2">
    <source>
        <dbReference type="EMBL" id="GMA38733.1"/>
    </source>
</evidence>
<name>A0ABQ6IPX2_9MICO</name>
<comment type="caution">
    <text evidence="2">The sequence shown here is derived from an EMBL/GenBank/DDBJ whole genome shotgun (WGS) entry which is preliminary data.</text>
</comment>